<evidence type="ECO:0000313" key="6">
    <source>
        <dbReference type="Proteomes" id="UP000516957"/>
    </source>
</evidence>
<dbReference type="Pfam" id="PF00296">
    <property type="entry name" value="Bac_luciferase"/>
    <property type="match status" value="1"/>
</dbReference>
<dbReference type="InterPro" id="IPR011251">
    <property type="entry name" value="Luciferase-like_dom"/>
</dbReference>
<dbReference type="InterPro" id="IPR012312">
    <property type="entry name" value="Hemerythrin-like"/>
</dbReference>
<evidence type="ECO:0000259" key="4">
    <source>
        <dbReference type="Pfam" id="PF01814"/>
    </source>
</evidence>
<dbReference type="PANTHER" id="PTHR43244:SF1">
    <property type="entry name" value="5,10-METHYLENETETRAHYDROMETHANOPTERIN REDUCTASE"/>
    <property type="match status" value="1"/>
</dbReference>
<proteinExistence type="predicted"/>
<dbReference type="RefSeq" id="WP_179615728.1">
    <property type="nucleotide sequence ID" value="NZ_CP059163.1"/>
</dbReference>
<dbReference type="Gene3D" id="1.20.120.520">
    <property type="entry name" value="nmb1532 protein domain like"/>
    <property type="match status" value="1"/>
</dbReference>
<evidence type="ECO:0000256" key="2">
    <source>
        <dbReference type="SAM" id="MobiDB-lite"/>
    </source>
</evidence>
<name>A0A7Y9JSS3_9ACTN</name>
<dbReference type="SUPFAM" id="SSF51679">
    <property type="entry name" value="Bacterial luciferase-like"/>
    <property type="match status" value="1"/>
</dbReference>
<accession>A0A7Y9JSS3</accession>
<dbReference type="AlphaFoldDB" id="A0A7Y9JSS3"/>
<dbReference type="Gene3D" id="3.20.20.30">
    <property type="entry name" value="Luciferase-like domain"/>
    <property type="match status" value="1"/>
</dbReference>
<dbReference type="CDD" id="cd12108">
    <property type="entry name" value="Hr-like"/>
    <property type="match status" value="1"/>
</dbReference>
<sequence length="510" mass="55021">MTDYLHDLQFGSFLTPSAGNPDDAVALAVLSEQVGLDLVTFQDHPYQPGFLDTWTLLSYVAARTSTVRLSPNVANVPLRPPAVLARSAASLDLLSGGRVELALGAGAFWDAIVAMGVPRLSPGESVVALEEAIEVVRQTWDADARGGVRVDGVHHQVLGAKRGPAPSHDIGLWVGALKPRMLRLIGRSADGWLPSLFYLQPGDLARGNAVIDEAATEAGRDPGQVRRLLNVAGTFSTTARAQLDGPPAHWAAELAQLTLTEGVSTFILASDDPRQLRVFAEEVAPEVRELVGASRAGAVSTPRPAAAVPLTRTALAVRATPAPAPRGEASVLDEAARPVGPTPDPDRRYTPHEQATGQHLVDIHDHLRAELDQLHDLIEQVATGMLGAAAARSHIHAMTLRQNKWVLGGYCESYCRVVTTHHTLEDEGIFPHLRRRDPRLGPVVDQLRVEHEQIHEVLEEVDRALVAFVSVEDGMEDLRRAVDLLSDTLLSHLSYEEQVLVEPIARLGLG</sequence>
<dbReference type="PANTHER" id="PTHR43244">
    <property type="match status" value="1"/>
</dbReference>
<dbReference type="InterPro" id="IPR036661">
    <property type="entry name" value="Luciferase-like_sf"/>
</dbReference>
<reference evidence="5 6" key="1">
    <citation type="submission" date="2020-07" db="EMBL/GenBank/DDBJ databases">
        <title>Sequencing the genomes of 1000 actinobacteria strains.</title>
        <authorList>
            <person name="Klenk H.-P."/>
        </authorList>
    </citation>
    <scope>NUCLEOTIDE SEQUENCE [LARGE SCALE GENOMIC DNA]</scope>
    <source>
        <strain evidence="5 6">DSM 18965</strain>
    </source>
</reference>
<dbReference type="CDD" id="cd01097">
    <property type="entry name" value="Tetrahydromethanopterin_reductase"/>
    <property type="match status" value="1"/>
</dbReference>
<keyword evidence="6" id="KW-1185">Reference proteome</keyword>
<dbReference type="GO" id="GO:0004497">
    <property type="term" value="F:monooxygenase activity"/>
    <property type="evidence" value="ECO:0007669"/>
    <property type="project" value="UniProtKB-KW"/>
</dbReference>
<dbReference type="Pfam" id="PF01814">
    <property type="entry name" value="Hemerythrin"/>
    <property type="match status" value="1"/>
</dbReference>
<feature type="domain" description="Luciferase-like" evidence="3">
    <location>
        <begin position="17"/>
        <end position="231"/>
    </location>
</feature>
<dbReference type="GO" id="GO:0016705">
    <property type="term" value="F:oxidoreductase activity, acting on paired donors, with incorporation or reduction of molecular oxygen"/>
    <property type="evidence" value="ECO:0007669"/>
    <property type="project" value="InterPro"/>
</dbReference>
<dbReference type="EMBL" id="JACCBE010000001">
    <property type="protein sequence ID" value="NYD58059.1"/>
    <property type="molecule type" value="Genomic_DNA"/>
</dbReference>
<keyword evidence="1" id="KW-0560">Oxidoreductase</keyword>
<organism evidence="5 6">
    <name type="scientific">Nocardioides marinisabuli</name>
    <dbReference type="NCBI Taxonomy" id="419476"/>
    <lineage>
        <taxon>Bacteria</taxon>
        <taxon>Bacillati</taxon>
        <taxon>Actinomycetota</taxon>
        <taxon>Actinomycetes</taxon>
        <taxon>Propionibacteriales</taxon>
        <taxon>Nocardioidaceae</taxon>
        <taxon>Nocardioides</taxon>
    </lineage>
</organism>
<dbReference type="Proteomes" id="UP000516957">
    <property type="component" value="Unassembled WGS sequence"/>
</dbReference>
<dbReference type="InterPro" id="IPR050564">
    <property type="entry name" value="F420-G6PD/mer"/>
</dbReference>
<comment type="caution">
    <text evidence="5">The sequence shown here is derived from an EMBL/GenBank/DDBJ whole genome shotgun (WGS) entry which is preliminary data.</text>
</comment>
<evidence type="ECO:0000313" key="5">
    <source>
        <dbReference type="EMBL" id="NYD58059.1"/>
    </source>
</evidence>
<feature type="domain" description="Hemerythrin-like" evidence="4">
    <location>
        <begin position="359"/>
        <end position="501"/>
    </location>
</feature>
<gene>
    <name evidence="5" type="ORF">BKA08_002297</name>
</gene>
<feature type="region of interest" description="Disordered" evidence="2">
    <location>
        <begin position="320"/>
        <end position="349"/>
    </location>
</feature>
<keyword evidence="5" id="KW-0503">Monooxygenase</keyword>
<protein>
    <submittedName>
        <fullName evidence="5">Alkanesulfonate monooxygenase SsuD/methylene tetrahydromethanopterin reductase-like flavin-dependent oxidoreductase (Luciferase family)/hemerythrin superfamily protein</fullName>
    </submittedName>
</protein>
<evidence type="ECO:0000256" key="1">
    <source>
        <dbReference type="ARBA" id="ARBA00023002"/>
    </source>
</evidence>
<evidence type="ECO:0000259" key="3">
    <source>
        <dbReference type="Pfam" id="PF00296"/>
    </source>
</evidence>